<keyword evidence="3" id="KW-1185">Reference proteome</keyword>
<proteinExistence type="predicted"/>
<comment type="caution">
    <text evidence="2">The sequence shown here is derived from an EMBL/GenBank/DDBJ whole genome shotgun (WGS) entry which is preliminary data.</text>
</comment>
<protein>
    <submittedName>
        <fullName evidence="2">Uncharacterized protein</fullName>
    </submittedName>
</protein>
<evidence type="ECO:0000256" key="1">
    <source>
        <dbReference type="SAM" id="MobiDB-lite"/>
    </source>
</evidence>
<evidence type="ECO:0000313" key="2">
    <source>
        <dbReference type="EMBL" id="MDV2477148.1"/>
    </source>
</evidence>
<reference evidence="2 3" key="1">
    <citation type="submission" date="2019-10" db="EMBL/GenBank/DDBJ databases">
        <title>Draft Genome Assembly of Rhodococcus zopfii DSM44189.</title>
        <authorList>
            <person name="Sutton J.M."/>
            <person name="Akob D.M."/>
            <person name="Bushman T.J."/>
        </authorList>
    </citation>
    <scope>NUCLEOTIDE SEQUENCE [LARGE SCALE GENOMIC DNA]</scope>
    <source>
        <strain evidence="2 3">DSM 44189</strain>
    </source>
</reference>
<evidence type="ECO:0000313" key="3">
    <source>
        <dbReference type="Proteomes" id="UP001275440"/>
    </source>
</evidence>
<name>A0ABU3WT33_9NOCA</name>
<gene>
    <name evidence="2" type="ORF">F8M49_20725</name>
</gene>
<accession>A0ABU3WT33</accession>
<dbReference type="EMBL" id="WBMO01000001">
    <property type="protein sequence ID" value="MDV2477148.1"/>
    <property type="molecule type" value="Genomic_DNA"/>
</dbReference>
<feature type="region of interest" description="Disordered" evidence="1">
    <location>
        <begin position="79"/>
        <end position="102"/>
    </location>
</feature>
<dbReference type="Proteomes" id="UP001275440">
    <property type="component" value="Unassembled WGS sequence"/>
</dbReference>
<organism evidence="2 3">
    <name type="scientific">Rhodococcus zopfii</name>
    <dbReference type="NCBI Taxonomy" id="43772"/>
    <lineage>
        <taxon>Bacteria</taxon>
        <taxon>Bacillati</taxon>
        <taxon>Actinomycetota</taxon>
        <taxon>Actinomycetes</taxon>
        <taxon>Mycobacteriales</taxon>
        <taxon>Nocardiaceae</taxon>
        <taxon>Rhodococcus</taxon>
    </lineage>
</organism>
<sequence length="102" mass="11336">MGEWLLALLAPDRIQALGIAATTVLGAWTARQATVVKKLQAEVADLKAGREEDRAKFREAIRFIRQLLRHIEHLDAFLGHHAPGQQPPATRPVIPESLTEEI</sequence>